<evidence type="ECO:0000313" key="2">
    <source>
        <dbReference type="EMBL" id="ACT57793.1"/>
    </source>
</evidence>
<keyword evidence="3" id="KW-1185">Reference proteome</keyword>
<dbReference type="KEGG" id="hba:Hbal_0091"/>
<gene>
    <name evidence="2" type="ordered locus">Hbal_0091</name>
</gene>
<accession>C6XKW4</accession>
<dbReference type="PANTHER" id="PTHR36057:SF1">
    <property type="entry name" value="LIPOPROTEIN LIPID ATTACHMENT SITE-LIKE PROTEIN, PUTATIVE (DUF1223)-RELATED"/>
    <property type="match status" value="1"/>
</dbReference>
<feature type="signal peptide" evidence="1">
    <location>
        <begin position="1"/>
        <end position="24"/>
    </location>
</feature>
<proteinExistence type="predicted"/>
<feature type="chain" id="PRO_5002971408" description="DUF1223 domain-containing protein" evidence="1">
    <location>
        <begin position="25"/>
        <end position="251"/>
    </location>
</feature>
<dbReference type="InterPro" id="IPR010634">
    <property type="entry name" value="DUF1223"/>
</dbReference>
<reference evidence="3" key="1">
    <citation type="journal article" date="2011" name="J. Bacteriol.">
        <title>Genome sequences of eight morphologically diverse alphaproteobacteria.</title>
        <authorList>
            <consortium name="US DOE Joint Genome Institute"/>
            <person name="Brown P.J."/>
            <person name="Kysela D.T."/>
            <person name="Buechlein A."/>
            <person name="Hemmerich C."/>
            <person name="Brun Y.V."/>
        </authorList>
    </citation>
    <scope>NUCLEOTIDE SEQUENCE [LARGE SCALE GENOMIC DNA]</scope>
    <source>
        <strain evidence="3">ATCC 49814 / DSM 5838 / IFAM 1418</strain>
    </source>
</reference>
<dbReference type="EMBL" id="CP001678">
    <property type="protein sequence ID" value="ACT57793.1"/>
    <property type="molecule type" value="Genomic_DNA"/>
</dbReference>
<protein>
    <recommendedName>
        <fullName evidence="4">DUF1223 domain-containing protein</fullName>
    </recommendedName>
</protein>
<evidence type="ECO:0008006" key="4">
    <source>
        <dbReference type="Google" id="ProtNLM"/>
    </source>
</evidence>
<dbReference type="RefSeq" id="WP_012777951.1">
    <property type="nucleotide sequence ID" value="NC_012982.1"/>
</dbReference>
<dbReference type="PANTHER" id="PTHR36057">
    <property type="match status" value="1"/>
</dbReference>
<dbReference type="Pfam" id="PF06764">
    <property type="entry name" value="DUF1223"/>
    <property type="match status" value="1"/>
</dbReference>
<dbReference type="OrthoDB" id="9808254at2"/>
<evidence type="ECO:0000313" key="3">
    <source>
        <dbReference type="Proteomes" id="UP000002745"/>
    </source>
</evidence>
<dbReference type="InterPro" id="IPR036249">
    <property type="entry name" value="Thioredoxin-like_sf"/>
</dbReference>
<keyword evidence="1" id="KW-0732">Signal</keyword>
<evidence type="ECO:0000256" key="1">
    <source>
        <dbReference type="SAM" id="SignalP"/>
    </source>
</evidence>
<dbReference type="eggNOG" id="COG5429">
    <property type="taxonomic scope" value="Bacteria"/>
</dbReference>
<sequence length="251" mass="27511">MKILSLLPISFLSSFLLLSAPSYAQNLSAPAAQNKNPTHSTPLQPFVELYTSQACPRCPKANEQFAEFAGTNDVIAVTFPVGIWDFMGWKDSFAKKAFSNRHEAMNVQLGRRGPYTPQTIFNGTKHCSAVKEKNMERRLDEVANTPNPMSIQYNGNQLSVAGNKSELEIWVVDFIPGKTYATPTSGQNSNKTMVYHNRVTDLVSAGTLPANGGKLNAHCIESCAIIFQHPNHGEVLGAITYPDNSGFENNT</sequence>
<name>C6XKW4_HIRBI</name>
<organism evidence="2 3">
    <name type="scientific">Hirschia baltica (strain ATCC 49814 / DSM 5838 / IFAM 1418)</name>
    <dbReference type="NCBI Taxonomy" id="582402"/>
    <lineage>
        <taxon>Bacteria</taxon>
        <taxon>Pseudomonadati</taxon>
        <taxon>Pseudomonadota</taxon>
        <taxon>Alphaproteobacteria</taxon>
        <taxon>Hyphomonadales</taxon>
        <taxon>Hyphomonadaceae</taxon>
        <taxon>Hirschia</taxon>
    </lineage>
</organism>
<dbReference type="AlphaFoldDB" id="C6XKW4"/>
<dbReference type="SUPFAM" id="SSF52833">
    <property type="entry name" value="Thioredoxin-like"/>
    <property type="match status" value="1"/>
</dbReference>
<dbReference type="HOGENOM" id="CLU_065609_0_0_5"/>
<dbReference type="STRING" id="582402.Hbal_0091"/>
<dbReference type="Proteomes" id="UP000002745">
    <property type="component" value="Chromosome"/>
</dbReference>